<accession>A0A914HE21</accession>
<name>A0A914HE21_GLORO</name>
<proteinExistence type="predicted"/>
<sequence>MKRSFTFTPFLVMWHFCVLALRPIWELLASTGEKKQSIIVLGSATIIGLQWELACNDWFIFGGAFLCFFELLAIFVHRPSSLRYPTDWQSPPSILPRIGALFGYVLIVYIGIDNIFFEKILESFSSSGINESRSNNNRHNGRTPSIGNQNQSLGQRPMEPPVTDI</sequence>
<keyword evidence="3" id="KW-0732">Signal</keyword>
<dbReference type="Proteomes" id="UP000887572">
    <property type="component" value="Unplaced"/>
</dbReference>
<evidence type="ECO:0000256" key="3">
    <source>
        <dbReference type="SAM" id="SignalP"/>
    </source>
</evidence>
<evidence type="ECO:0000313" key="5">
    <source>
        <dbReference type="WBParaSite" id="Gr19_v10_g16498.t1"/>
    </source>
</evidence>
<feature type="signal peptide" evidence="3">
    <location>
        <begin position="1"/>
        <end position="20"/>
    </location>
</feature>
<keyword evidence="4" id="KW-1185">Reference proteome</keyword>
<feature type="transmembrane region" description="Helical" evidence="2">
    <location>
        <begin position="58"/>
        <end position="77"/>
    </location>
</feature>
<keyword evidence="2" id="KW-0812">Transmembrane</keyword>
<keyword evidence="2" id="KW-1133">Transmembrane helix</keyword>
<dbReference type="AlphaFoldDB" id="A0A914HE21"/>
<dbReference type="WBParaSite" id="Gr19_v10_g16498.t1">
    <property type="protein sequence ID" value="Gr19_v10_g16498.t1"/>
    <property type="gene ID" value="Gr19_v10_g16498"/>
</dbReference>
<reference evidence="5" key="1">
    <citation type="submission" date="2022-11" db="UniProtKB">
        <authorList>
            <consortium name="WormBaseParasite"/>
        </authorList>
    </citation>
    <scope>IDENTIFICATION</scope>
</reference>
<evidence type="ECO:0000256" key="1">
    <source>
        <dbReference type="SAM" id="MobiDB-lite"/>
    </source>
</evidence>
<feature type="transmembrane region" description="Helical" evidence="2">
    <location>
        <begin position="98"/>
        <end position="117"/>
    </location>
</feature>
<feature type="compositionally biased region" description="Polar residues" evidence="1">
    <location>
        <begin position="132"/>
        <end position="154"/>
    </location>
</feature>
<evidence type="ECO:0000313" key="4">
    <source>
        <dbReference type="Proteomes" id="UP000887572"/>
    </source>
</evidence>
<feature type="chain" id="PRO_5036977345" evidence="3">
    <location>
        <begin position="21"/>
        <end position="165"/>
    </location>
</feature>
<protein>
    <submittedName>
        <fullName evidence="5">Uncharacterized protein</fullName>
    </submittedName>
</protein>
<organism evidence="4 5">
    <name type="scientific">Globodera rostochiensis</name>
    <name type="common">Golden nematode worm</name>
    <name type="synonym">Heterodera rostochiensis</name>
    <dbReference type="NCBI Taxonomy" id="31243"/>
    <lineage>
        <taxon>Eukaryota</taxon>
        <taxon>Metazoa</taxon>
        <taxon>Ecdysozoa</taxon>
        <taxon>Nematoda</taxon>
        <taxon>Chromadorea</taxon>
        <taxon>Rhabditida</taxon>
        <taxon>Tylenchina</taxon>
        <taxon>Tylenchomorpha</taxon>
        <taxon>Tylenchoidea</taxon>
        <taxon>Heteroderidae</taxon>
        <taxon>Heteroderinae</taxon>
        <taxon>Globodera</taxon>
    </lineage>
</organism>
<feature type="region of interest" description="Disordered" evidence="1">
    <location>
        <begin position="132"/>
        <end position="165"/>
    </location>
</feature>
<keyword evidence="2" id="KW-0472">Membrane</keyword>
<evidence type="ECO:0000256" key="2">
    <source>
        <dbReference type="SAM" id="Phobius"/>
    </source>
</evidence>